<organism evidence="2 3">
    <name type="scientific">Streptomyces montanus</name>
    <dbReference type="NCBI Taxonomy" id="2580423"/>
    <lineage>
        <taxon>Bacteria</taxon>
        <taxon>Bacillati</taxon>
        <taxon>Actinomycetota</taxon>
        <taxon>Actinomycetes</taxon>
        <taxon>Kitasatosporales</taxon>
        <taxon>Streptomycetaceae</taxon>
        <taxon>Streptomyces</taxon>
    </lineage>
</organism>
<dbReference type="NCBIfam" id="NF002805">
    <property type="entry name" value="PRK02947.1"/>
    <property type="match status" value="1"/>
</dbReference>
<dbReference type="InterPro" id="IPR001347">
    <property type="entry name" value="SIS_dom"/>
</dbReference>
<protein>
    <submittedName>
        <fullName evidence="2">SIS domain-containing protein</fullName>
    </submittedName>
</protein>
<evidence type="ECO:0000259" key="1">
    <source>
        <dbReference type="PROSITE" id="PS51464"/>
    </source>
</evidence>
<dbReference type="Pfam" id="PF13580">
    <property type="entry name" value="SIS_2"/>
    <property type="match status" value="1"/>
</dbReference>
<comment type="caution">
    <text evidence="2">The sequence shown here is derived from an EMBL/GenBank/DDBJ whole genome shotgun (WGS) entry which is preliminary data.</text>
</comment>
<evidence type="ECO:0000313" key="3">
    <source>
        <dbReference type="Proteomes" id="UP000305906"/>
    </source>
</evidence>
<dbReference type="GO" id="GO:1901135">
    <property type="term" value="P:carbohydrate derivative metabolic process"/>
    <property type="evidence" value="ECO:0007669"/>
    <property type="project" value="InterPro"/>
</dbReference>
<dbReference type="InterPro" id="IPR035472">
    <property type="entry name" value="RpiR-like_SIS"/>
</dbReference>
<gene>
    <name evidence="2" type="ORF">FE633_13770</name>
</gene>
<dbReference type="PROSITE" id="PS51464">
    <property type="entry name" value="SIS"/>
    <property type="match status" value="1"/>
</dbReference>
<accession>A0A5R9FS35</accession>
<proteinExistence type="predicted"/>
<dbReference type="EMBL" id="VBZC01000013">
    <property type="protein sequence ID" value="TLS45479.1"/>
    <property type="molecule type" value="Genomic_DNA"/>
</dbReference>
<dbReference type="Proteomes" id="UP000305906">
    <property type="component" value="Unassembled WGS sequence"/>
</dbReference>
<dbReference type="AlphaFoldDB" id="A0A5R9FS35"/>
<dbReference type="Gene3D" id="3.40.50.10490">
    <property type="entry name" value="Glucose-6-phosphate isomerase like protein, domain 1"/>
    <property type="match status" value="1"/>
</dbReference>
<evidence type="ECO:0000313" key="2">
    <source>
        <dbReference type="EMBL" id="TLS45479.1"/>
    </source>
</evidence>
<name>A0A5R9FS35_9ACTN</name>
<feature type="domain" description="SIS" evidence="1">
    <location>
        <begin position="89"/>
        <end position="276"/>
    </location>
</feature>
<dbReference type="GO" id="GO:0097367">
    <property type="term" value="F:carbohydrate derivative binding"/>
    <property type="evidence" value="ECO:0007669"/>
    <property type="project" value="InterPro"/>
</dbReference>
<dbReference type="CDD" id="cd05013">
    <property type="entry name" value="SIS_RpiR"/>
    <property type="match status" value="1"/>
</dbReference>
<reference evidence="2 3" key="1">
    <citation type="submission" date="2019-05" db="EMBL/GenBank/DDBJ databases">
        <title>Streptomyces sp. NEAU-C151, a novel actinomycete isolated from soil.</title>
        <authorList>
            <person name="Han L."/>
            <person name="Jiang H."/>
        </authorList>
    </citation>
    <scope>NUCLEOTIDE SEQUENCE [LARGE SCALE GENOMIC DNA]</scope>
    <source>
        <strain evidence="2 3">NEAU-C151</strain>
    </source>
</reference>
<sequence>MRPHPAHSAGTKDQPARVLDVVSIGALASWPVLPVYTYSPSHPHSTQPCLRPRTERFPHVPSWIRTAVGIVEEIAQSQADAIEAAAQIAARSIADDGVVYTFGTGHSRMPVEEIFPRYGSYPGFQPLVELSMTFHTQVVGANGQRQAMFIERVEGLAEQILANFRLRPSDSMFIFSVSGLNAVPIEMAMGAKKAGLPVIAATSLRETNAAEPRHPSGSRLADHADVVIDLGSPVGDAICRVPGLDVPVGPVSTFTAIAVVNEIKVRVAELLAERGAMPPVITSSRLVGADRSNELFEGAYLEFARRSAAALRIADGAR</sequence>
<keyword evidence="3" id="KW-1185">Reference proteome</keyword>
<dbReference type="SUPFAM" id="SSF53697">
    <property type="entry name" value="SIS domain"/>
    <property type="match status" value="1"/>
</dbReference>
<dbReference type="InterPro" id="IPR046348">
    <property type="entry name" value="SIS_dom_sf"/>
</dbReference>